<dbReference type="OrthoDB" id="9797953at2"/>
<evidence type="ECO:0000256" key="1">
    <source>
        <dbReference type="ARBA" id="ARBA00004651"/>
    </source>
</evidence>
<feature type="transmembrane region" description="Helical" evidence="5">
    <location>
        <begin position="12"/>
        <end position="36"/>
    </location>
</feature>
<dbReference type="SUPFAM" id="SSF103473">
    <property type="entry name" value="MFS general substrate transporter"/>
    <property type="match status" value="1"/>
</dbReference>
<accession>A0A5J6Z960</accession>
<dbReference type="PROSITE" id="PS50850">
    <property type="entry name" value="MFS"/>
    <property type="match status" value="1"/>
</dbReference>
<evidence type="ECO:0000259" key="6">
    <source>
        <dbReference type="PROSITE" id="PS50850"/>
    </source>
</evidence>
<dbReference type="AlphaFoldDB" id="A0A5J6Z960"/>
<dbReference type="PANTHER" id="PTHR23537">
    <property type="match status" value="1"/>
</dbReference>
<dbReference type="InterPro" id="IPR020846">
    <property type="entry name" value="MFS_dom"/>
</dbReference>
<sequence>MSDSSLAAKGTLGLSVAMGIGRFFYTPLLPIMMVALNWSDSVASWIAAANYLGYLLGSVALSRNWLSATTALYRGSMVISTLLLAAMAMTDNSAVHVVLRLIAGAASAAIFVCVTQFVNQNVHTPSHVGVVYGGVGLGITVSGLVAWLLGHSMSWSQLWLVAAAISAIFTAVAWQWPVNRKTAISPSTSVSSDARTAEDLSRAFRLLDAGYFFQGFGYIIIGTYLVVLAGPVFGSAAAAITWVVAGIAAVPSPYLWSSLAERFGRRRALLSCYVLQVIGAVAAIFGTSTVLLIVASILFGATFMGVTMLTISTGVAHGISGGSARLTSWYSLGQVAGPAIIGLVFADSITASFIVAAIAIAVGLLTVQLSRL</sequence>
<evidence type="ECO:0000256" key="2">
    <source>
        <dbReference type="ARBA" id="ARBA00022692"/>
    </source>
</evidence>
<dbReference type="PANTHER" id="PTHR23537:SF1">
    <property type="entry name" value="SUGAR TRANSPORTER"/>
    <property type="match status" value="1"/>
</dbReference>
<dbReference type="InterPro" id="IPR010645">
    <property type="entry name" value="MFS_4"/>
</dbReference>
<dbReference type="KEGG" id="cuo:CUROG_00320"/>
<feature type="transmembrane region" description="Helical" evidence="5">
    <location>
        <begin position="268"/>
        <end position="285"/>
    </location>
</feature>
<feature type="transmembrane region" description="Helical" evidence="5">
    <location>
        <begin position="236"/>
        <end position="256"/>
    </location>
</feature>
<dbReference type="GO" id="GO:0022857">
    <property type="term" value="F:transmembrane transporter activity"/>
    <property type="evidence" value="ECO:0007669"/>
    <property type="project" value="InterPro"/>
</dbReference>
<name>A0A5J6Z960_9CORY</name>
<feature type="transmembrane region" description="Helical" evidence="5">
    <location>
        <begin position="291"/>
        <end position="316"/>
    </location>
</feature>
<feature type="transmembrane region" description="Helical" evidence="5">
    <location>
        <begin position="95"/>
        <end position="118"/>
    </location>
</feature>
<feature type="transmembrane region" description="Helical" evidence="5">
    <location>
        <begin position="130"/>
        <end position="149"/>
    </location>
</feature>
<dbReference type="GO" id="GO:0005886">
    <property type="term" value="C:plasma membrane"/>
    <property type="evidence" value="ECO:0007669"/>
    <property type="project" value="UniProtKB-SubCell"/>
</dbReference>
<keyword evidence="8" id="KW-1185">Reference proteome</keyword>
<evidence type="ECO:0000313" key="8">
    <source>
        <dbReference type="Proteomes" id="UP000326711"/>
    </source>
</evidence>
<comment type="subcellular location">
    <subcellularLocation>
        <location evidence="1">Cell membrane</location>
        <topology evidence="1">Multi-pass membrane protein</topology>
    </subcellularLocation>
</comment>
<reference evidence="8" key="1">
    <citation type="submission" date="2019-10" db="EMBL/GenBank/DDBJ databases">
        <title>Complete genome sequence of Corynebacterium urogenitalis DSM 108747, isolated from the genital tract of a cow.</title>
        <authorList>
            <person name="Ruckert C."/>
            <person name="Ballas P."/>
            <person name="Wagener K."/>
            <person name="Drillich M."/>
            <person name="Kaempfer P."/>
            <person name="Busse H.-J."/>
            <person name="Ehling-Schulz M."/>
        </authorList>
    </citation>
    <scope>NUCLEOTIDE SEQUENCE [LARGE SCALE GENOMIC DNA]</scope>
    <source>
        <strain evidence="8">LMM 1652</strain>
    </source>
</reference>
<dbReference type="Pfam" id="PF06779">
    <property type="entry name" value="MFS_4"/>
    <property type="match status" value="1"/>
</dbReference>
<feature type="transmembrane region" description="Helical" evidence="5">
    <location>
        <begin position="42"/>
        <end position="59"/>
    </location>
</feature>
<feature type="transmembrane region" description="Helical" evidence="5">
    <location>
        <begin position="155"/>
        <end position="174"/>
    </location>
</feature>
<dbReference type="EMBL" id="CP045032">
    <property type="protein sequence ID" value="QFQ01470.1"/>
    <property type="molecule type" value="Genomic_DNA"/>
</dbReference>
<dbReference type="Gene3D" id="1.20.1250.20">
    <property type="entry name" value="MFS general substrate transporter like domains"/>
    <property type="match status" value="2"/>
</dbReference>
<feature type="domain" description="Major facilitator superfamily (MFS) profile" evidence="6">
    <location>
        <begin position="203"/>
        <end position="372"/>
    </location>
</feature>
<protein>
    <submittedName>
        <fullName evidence="7">Major Facilitator Superfamily protein</fullName>
    </submittedName>
</protein>
<dbReference type="InterPro" id="IPR036259">
    <property type="entry name" value="MFS_trans_sf"/>
</dbReference>
<keyword evidence="4 5" id="KW-0472">Membrane</keyword>
<keyword evidence="2 5" id="KW-0812">Transmembrane</keyword>
<evidence type="ECO:0000256" key="5">
    <source>
        <dbReference type="SAM" id="Phobius"/>
    </source>
</evidence>
<dbReference type="RefSeq" id="WP_151901975.1">
    <property type="nucleotide sequence ID" value="NZ_CP045032.1"/>
</dbReference>
<feature type="transmembrane region" description="Helical" evidence="5">
    <location>
        <begin position="351"/>
        <end position="369"/>
    </location>
</feature>
<proteinExistence type="predicted"/>
<evidence type="ECO:0000256" key="3">
    <source>
        <dbReference type="ARBA" id="ARBA00022989"/>
    </source>
</evidence>
<evidence type="ECO:0000256" key="4">
    <source>
        <dbReference type="ARBA" id="ARBA00023136"/>
    </source>
</evidence>
<feature type="transmembrane region" description="Helical" evidence="5">
    <location>
        <begin position="211"/>
        <end position="230"/>
    </location>
</feature>
<evidence type="ECO:0000313" key="7">
    <source>
        <dbReference type="EMBL" id="QFQ01470.1"/>
    </source>
</evidence>
<keyword evidence="3 5" id="KW-1133">Transmembrane helix</keyword>
<gene>
    <name evidence="7" type="ORF">CUROG_00320</name>
</gene>
<feature type="transmembrane region" description="Helical" evidence="5">
    <location>
        <begin position="71"/>
        <end position="89"/>
    </location>
</feature>
<organism evidence="7 8">
    <name type="scientific">Corynebacterium urogenitale</name>
    <dbReference type="NCBI Taxonomy" id="2487892"/>
    <lineage>
        <taxon>Bacteria</taxon>
        <taxon>Bacillati</taxon>
        <taxon>Actinomycetota</taxon>
        <taxon>Actinomycetes</taxon>
        <taxon>Mycobacteriales</taxon>
        <taxon>Corynebacteriaceae</taxon>
        <taxon>Corynebacterium</taxon>
    </lineage>
</organism>
<dbReference type="Proteomes" id="UP000326711">
    <property type="component" value="Chromosome"/>
</dbReference>